<proteinExistence type="predicted"/>
<feature type="non-terminal residue" evidence="1">
    <location>
        <position position="99"/>
    </location>
</feature>
<dbReference type="EMBL" id="UYJE01006390">
    <property type="protein sequence ID" value="VDI45622.1"/>
    <property type="molecule type" value="Genomic_DNA"/>
</dbReference>
<evidence type="ECO:0000313" key="2">
    <source>
        <dbReference type="Proteomes" id="UP000596742"/>
    </source>
</evidence>
<reference evidence="1" key="1">
    <citation type="submission" date="2018-11" db="EMBL/GenBank/DDBJ databases">
        <authorList>
            <person name="Alioto T."/>
            <person name="Alioto T."/>
        </authorList>
    </citation>
    <scope>NUCLEOTIDE SEQUENCE</scope>
</reference>
<evidence type="ECO:0000313" key="1">
    <source>
        <dbReference type="EMBL" id="VDI45622.1"/>
    </source>
</evidence>
<sequence>CYETIEYSKKVKYDDSRITEYDCQQYCKGYKNFAQGSNGECFCNVTVNQNEGRDYCNSDFPYRLYKEYNAGSLSSQSDCTDDVCCLYTTCFNKCSVGTR</sequence>
<feature type="non-terminal residue" evidence="1">
    <location>
        <position position="1"/>
    </location>
</feature>
<gene>
    <name evidence="1" type="ORF">MGAL_10B077244</name>
</gene>
<organism evidence="1 2">
    <name type="scientific">Mytilus galloprovincialis</name>
    <name type="common">Mediterranean mussel</name>
    <dbReference type="NCBI Taxonomy" id="29158"/>
    <lineage>
        <taxon>Eukaryota</taxon>
        <taxon>Metazoa</taxon>
        <taxon>Spiralia</taxon>
        <taxon>Lophotrochozoa</taxon>
        <taxon>Mollusca</taxon>
        <taxon>Bivalvia</taxon>
        <taxon>Autobranchia</taxon>
        <taxon>Pteriomorphia</taxon>
        <taxon>Mytilida</taxon>
        <taxon>Mytiloidea</taxon>
        <taxon>Mytilidae</taxon>
        <taxon>Mytilinae</taxon>
        <taxon>Mytilus</taxon>
    </lineage>
</organism>
<dbReference type="Proteomes" id="UP000596742">
    <property type="component" value="Unassembled WGS sequence"/>
</dbReference>
<name>A0A8B6F9R1_MYTGA</name>
<protein>
    <recommendedName>
        <fullName evidence="3">WSC domain-containing protein</fullName>
    </recommendedName>
</protein>
<comment type="caution">
    <text evidence="1">The sequence shown here is derived from an EMBL/GenBank/DDBJ whole genome shotgun (WGS) entry which is preliminary data.</text>
</comment>
<evidence type="ECO:0008006" key="3">
    <source>
        <dbReference type="Google" id="ProtNLM"/>
    </source>
</evidence>
<dbReference type="AlphaFoldDB" id="A0A8B6F9R1"/>
<accession>A0A8B6F9R1</accession>
<keyword evidence="2" id="KW-1185">Reference proteome</keyword>